<dbReference type="GO" id="GO:0009055">
    <property type="term" value="F:electron transfer activity"/>
    <property type="evidence" value="ECO:0007669"/>
    <property type="project" value="InterPro"/>
</dbReference>
<sequence length="997" mass="114273">MFNNDERYWKIHTLNKWFAISSVLFLISMAWTFIDDNDDEFKIYQREFRKMEIEISEQNLQNEDELVKAERLSHENNLADAEAKLNTQQIKLDELENNLAGLQARHYNENMIYQSQKAEVDALKYLVESENAHQNNGDHHGPSYKDEHVAALDLLQDFRLIKEGTEIEISENDDAIKSMRADVKLRLDELNIVLKQVNIVDNKLKKIDRNRMTLANQVGDVVRDLPILDFLDPYYKINQVVVRDVKYDVNFAAVPKVDRCTSCHLGIDNPDFADVPQPYTTHPNLDLYITSASKHPMDNFGCTSCHAGRGRGTSFVSSTHTPNTPEDKERWKDEYDWEKMHHWLQPMLPTRYTQASCFKCHSNTSDLAGGEKLNLGLSLVDKAGCNGCHHNDNWPSQAKAGPDLRKINEKLDENWVAKWVKNPSHFRYNTRMPAIFQQDNQKSPEITAYNNVEIAGITEYLFKGKEKDRGKNSNRYVGDAENGETLFNSIGCMGCHISESVPESAPAVNSYYNLTKLQGPNLIGLGSKVTSEWLYEWLMNPQDYMSTTRMPNLRLSSQQAKDLTAYLLEHKNQDFENSPSHQYDKSVLDELIINVLKKSNPEKFARAKADKMDQQEKLNFIGEKSIRHYGCFGCHEIDGFENAKPIGTEITEEGSKPVGKFDFGLFHDIEHTNYAWIENKLRTPRIYDRGKESQHLDLLKMPNFQFSEEEIEAITTAILSFNADKVAEPLMAHLKDPDVYKKGHRLVKQYNCQGCHLIQGQGGQLIDVIGPPEYGPPNLNSEGRKANPDWLLSFFNDPSIIRPNLQVKMPSFHQISDEDWDAIISYFQHADGEKISYRGDLKIDNKSVEFMAGTKLHELGACDNCHFYGTTFPKQEASTWAPNLAMTKERLNPDWVKEWLLDPQTIMPGTKMPAPYLPDKEILALDGAENDWGRELVKLGGDTTAMLNGLRDYMWNINGKTNIDATIKDYFDENGYDFEGADDDFDDEDDWGDDEDW</sequence>
<feature type="domain" description="Cytochrome c" evidence="8">
    <location>
        <begin position="365"/>
        <end position="465"/>
    </location>
</feature>
<dbReference type="GO" id="GO:0046872">
    <property type="term" value="F:metal ion binding"/>
    <property type="evidence" value="ECO:0007669"/>
    <property type="project" value="UniProtKB-KW"/>
</dbReference>
<evidence type="ECO:0000313" key="9">
    <source>
        <dbReference type="EMBL" id="SVA80533.1"/>
    </source>
</evidence>
<dbReference type="Pfam" id="PF00034">
    <property type="entry name" value="Cytochrom_C"/>
    <property type="match status" value="1"/>
</dbReference>
<keyword evidence="7" id="KW-1133">Transmembrane helix</keyword>
<reference evidence="9" key="1">
    <citation type="submission" date="2018-05" db="EMBL/GenBank/DDBJ databases">
        <authorList>
            <person name="Lanie J.A."/>
            <person name="Ng W.-L."/>
            <person name="Kazmierczak K.M."/>
            <person name="Andrzejewski T.M."/>
            <person name="Davidsen T.M."/>
            <person name="Wayne K.J."/>
            <person name="Tettelin H."/>
            <person name="Glass J.I."/>
            <person name="Rusch D."/>
            <person name="Podicherti R."/>
            <person name="Tsui H.-C.T."/>
            <person name="Winkler M.E."/>
        </authorList>
    </citation>
    <scope>NUCLEOTIDE SEQUENCE</scope>
</reference>
<dbReference type="InterPro" id="IPR051811">
    <property type="entry name" value="Cytochrome_c550/c551-like"/>
</dbReference>
<dbReference type="Gene3D" id="1.10.760.10">
    <property type="entry name" value="Cytochrome c-like domain"/>
    <property type="match status" value="5"/>
</dbReference>
<evidence type="ECO:0000256" key="1">
    <source>
        <dbReference type="ARBA" id="ARBA00022448"/>
    </source>
</evidence>
<dbReference type="InterPro" id="IPR023155">
    <property type="entry name" value="Cyt_c-552/4"/>
</dbReference>
<evidence type="ECO:0000256" key="6">
    <source>
        <dbReference type="SAM" id="Coils"/>
    </source>
</evidence>
<dbReference type="SUPFAM" id="SSF48695">
    <property type="entry name" value="Multiheme cytochromes"/>
    <property type="match status" value="1"/>
</dbReference>
<feature type="domain" description="Cytochrome c" evidence="8">
    <location>
        <begin position="738"/>
        <end position="831"/>
    </location>
</feature>
<evidence type="ECO:0000256" key="5">
    <source>
        <dbReference type="ARBA" id="ARBA00023004"/>
    </source>
</evidence>
<feature type="coiled-coil region" evidence="6">
    <location>
        <begin position="71"/>
        <end position="105"/>
    </location>
</feature>
<keyword evidence="7" id="KW-0812">Transmembrane</keyword>
<keyword evidence="2" id="KW-0349">Heme</keyword>
<evidence type="ECO:0000256" key="2">
    <source>
        <dbReference type="ARBA" id="ARBA00022617"/>
    </source>
</evidence>
<keyword evidence="7" id="KW-0472">Membrane</keyword>
<name>A0A381YVD2_9ZZZZ</name>
<protein>
    <recommendedName>
        <fullName evidence="8">Cytochrome c domain-containing protein</fullName>
    </recommendedName>
</protein>
<dbReference type="SUPFAM" id="SSF46626">
    <property type="entry name" value="Cytochrome c"/>
    <property type="match status" value="4"/>
</dbReference>
<dbReference type="Pfam" id="PF13435">
    <property type="entry name" value="Cytochrome_C554"/>
    <property type="match status" value="1"/>
</dbReference>
<keyword evidence="4" id="KW-0249">Electron transport</keyword>
<dbReference type="AlphaFoldDB" id="A0A381YVD2"/>
<keyword evidence="1" id="KW-0813">Transport</keyword>
<dbReference type="PANTHER" id="PTHR37823">
    <property type="entry name" value="CYTOCHROME C-553-LIKE"/>
    <property type="match status" value="1"/>
</dbReference>
<feature type="transmembrane region" description="Helical" evidence="7">
    <location>
        <begin position="17"/>
        <end position="34"/>
    </location>
</feature>
<dbReference type="EMBL" id="UINC01019064">
    <property type="protein sequence ID" value="SVA80533.1"/>
    <property type="molecule type" value="Genomic_DNA"/>
</dbReference>
<dbReference type="InterPro" id="IPR009056">
    <property type="entry name" value="Cyt_c-like_dom"/>
</dbReference>
<evidence type="ECO:0000259" key="8">
    <source>
        <dbReference type="PROSITE" id="PS51007"/>
    </source>
</evidence>
<gene>
    <name evidence="9" type="ORF">METZ01_LOCUS133387</name>
</gene>
<dbReference type="InterPro" id="IPR036909">
    <property type="entry name" value="Cyt_c-like_dom_sf"/>
</dbReference>
<evidence type="ECO:0000256" key="7">
    <source>
        <dbReference type="SAM" id="Phobius"/>
    </source>
</evidence>
<accession>A0A381YVD2</accession>
<feature type="domain" description="Cytochrome c" evidence="8">
    <location>
        <begin position="478"/>
        <end position="571"/>
    </location>
</feature>
<evidence type="ECO:0000256" key="3">
    <source>
        <dbReference type="ARBA" id="ARBA00022723"/>
    </source>
</evidence>
<evidence type="ECO:0000256" key="4">
    <source>
        <dbReference type="ARBA" id="ARBA00022982"/>
    </source>
</evidence>
<keyword evidence="3" id="KW-0479">Metal-binding</keyword>
<dbReference type="GO" id="GO:0020037">
    <property type="term" value="F:heme binding"/>
    <property type="evidence" value="ECO:0007669"/>
    <property type="project" value="InterPro"/>
</dbReference>
<dbReference type="Pfam" id="PF13442">
    <property type="entry name" value="Cytochrome_CBB3"/>
    <property type="match status" value="1"/>
</dbReference>
<dbReference type="PANTHER" id="PTHR37823:SF1">
    <property type="entry name" value="CYTOCHROME C-553-LIKE"/>
    <property type="match status" value="1"/>
</dbReference>
<proteinExistence type="predicted"/>
<keyword evidence="5" id="KW-0408">Iron</keyword>
<organism evidence="9">
    <name type="scientific">marine metagenome</name>
    <dbReference type="NCBI Taxonomy" id="408172"/>
    <lineage>
        <taxon>unclassified sequences</taxon>
        <taxon>metagenomes</taxon>
        <taxon>ecological metagenomes</taxon>
    </lineage>
</organism>
<keyword evidence="6" id="KW-0175">Coiled coil</keyword>
<dbReference type="InterPro" id="IPR036280">
    <property type="entry name" value="Multihaem_cyt_sf"/>
</dbReference>
<dbReference type="PROSITE" id="PS51007">
    <property type="entry name" value="CYTC"/>
    <property type="match status" value="3"/>
</dbReference>